<feature type="domain" description="Chorismate-utilising enzyme C-terminal" evidence="7">
    <location>
        <begin position="190"/>
        <end position="452"/>
    </location>
</feature>
<evidence type="ECO:0000256" key="3">
    <source>
        <dbReference type="ARBA" id="ARBA00012824"/>
    </source>
</evidence>
<dbReference type="Gene3D" id="3.60.120.10">
    <property type="entry name" value="Anthranilate synthase"/>
    <property type="match status" value="1"/>
</dbReference>
<comment type="similarity">
    <text evidence="2">Belongs to the isochorismate synthase family.</text>
</comment>
<evidence type="ECO:0000256" key="2">
    <source>
        <dbReference type="ARBA" id="ARBA00005297"/>
    </source>
</evidence>
<evidence type="ECO:0000256" key="5">
    <source>
        <dbReference type="ARBA" id="ARBA00041564"/>
    </source>
</evidence>
<sequence>MTVPVLPRLRVRTLAAPPVPDLFDLLPPDVDAASVVSWVREGSGLIGWGRAASSRTADGGRGGPDRFATAAQWWRDVVAGAEVVDEVDLPGTGLVAFGSFAFAPGSPDGGGLVVPRVIAGQHDGKAWVTSIEDLDLSTAADTEPGVSDPAPTDPAEGAPAAPDLLPAPGEAQSEPARGIRLLPGAVAPPDWPRVIRAGIARIAAGEVDKVVLARDVVAAADAPIETVDVLRRLADRYGATWTFAVDGLVGATPEMLVRLQHGRVRSRVLAGTVRRDRTPAPSVTEAHPELEDAHTPDPRLRFVSDAKELEEHQFAVRSVAEALAPHCAALEVPEEPFVLELPDVYHLATDISGEASDDATSLDLAAALHPSAAVCGTPSEAAARVIAELEGMDRGRYAGPVGWLDASGDGDWGIALRCGQLSADARSMRLFAGGGIVAASDPESELAETEVKLAAMRHALGLGS</sequence>
<feature type="region of interest" description="Disordered" evidence="6">
    <location>
        <begin position="274"/>
        <end position="296"/>
    </location>
</feature>
<dbReference type="InterPro" id="IPR004561">
    <property type="entry name" value="IsoChor_synthase"/>
</dbReference>
<dbReference type="NCBIfam" id="TIGR00543">
    <property type="entry name" value="isochor_syn"/>
    <property type="match status" value="1"/>
</dbReference>
<dbReference type="GO" id="GO:0008909">
    <property type="term" value="F:isochorismate synthase activity"/>
    <property type="evidence" value="ECO:0007669"/>
    <property type="project" value="UniProtKB-EC"/>
</dbReference>
<accession>A0ABY4YJQ7</accession>
<dbReference type="Proteomes" id="UP001056535">
    <property type="component" value="Chromosome"/>
</dbReference>
<dbReference type="InterPro" id="IPR015890">
    <property type="entry name" value="Chorismate_C"/>
</dbReference>
<feature type="compositionally biased region" description="Basic and acidic residues" evidence="6">
    <location>
        <begin position="286"/>
        <end position="296"/>
    </location>
</feature>
<evidence type="ECO:0000256" key="6">
    <source>
        <dbReference type="SAM" id="MobiDB-lite"/>
    </source>
</evidence>
<comment type="catalytic activity">
    <reaction evidence="1">
        <text>chorismate = isochorismate</text>
        <dbReference type="Rhea" id="RHEA:18985"/>
        <dbReference type="ChEBI" id="CHEBI:29748"/>
        <dbReference type="ChEBI" id="CHEBI:29780"/>
        <dbReference type="EC" id="5.4.4.2"/>
    </reaction>
</comment>
<dbReference type="PANTHER" id="PTHR42839:SF2">
    <property type="entry name" value="ISOCHORISMATE SYNTHASE ENTC"/>
    <property type="match status" value="1"/>
</dbReference>
<evidence type="ECO:0000259" key="7">
    <source>
        <dbReference type="Pfam" id="PF00425"/>
    </source>
</evidence>
<proteinExistence type="inferred from homology"/>
<keyword evidence="9" id="KW-1185">Reference proteome</keyword>
<evidence type="ECO:0000313" key="8">
    <source>
        <dbReference type="EMBL" id="USQ76934.1"/>
    </source>
</evidence>
<dbReference type="Pfam" id="PF00425">
    <property type="entry name" value="Chorismate_bind"/>
    <property type="match status" value="1"/>
</dbReference>
<gene>
    <name evidence="8" type="ORF">NF557_03125</name>
</gene>
<dbReference type="EC" id="5.4.4.2" evidence="3"/>
<name>A0ABY4YJQ7_9MICO</name>
<dbReference type="InterPro" id="IPR005801">
    <property type="entry name" value="ADC_synthase"/>
</dbReference>
<keyword evidence="4 8" id="KW-0413">Isomerase</keyword>
<reference evidence="8" key="1">
    <citation type="submission" date="2022-06" db="EMBL/GenBank/DDBJ databases">
        <title>Ornithinimicrobium JY.X270.</title>
        <authorList>
            <person name="Huang Y."/>
        </authorList>
    </citation>
    <scope>NUCLEOTIDE SEQUENCE</scope>
    <source>
        <strain evidence="8">JY.X270</strain>
    </source>
</reference>
<evidence type="ECO:0000313" key="9">
    <source>
        <dbReference type="Proteomes" id="UP001056535"/>
    </source>
</evidence>
<dbReference type="EMBL" id="CP099490">
    <property type="protein sequence ID" value="USQ76934.1"/>
    <property type="molecule type" value="Genomic_DNA"/>
</dbReference>
<evidence type="ECO:0000256" key="1">
    <source>
        <dbReference type="ARBA" id="ARBA00000799"/>
    </source>
</evidence>
<feature type="region of interest" description="Disordered" evidence="6">
    <location>
        <begin position="139"/>
        <end position="173"/>
    </location>
</feature>
<organism evidence="8 9">
    <name type="scientific">Ornithinimicrobium cryptoxanthini</name>
    <dbReference type="NCBI Taxonomy" id="2934161"/>
    <lineage>
        <taxon>Bacteria</taxon>
        <taxon>Bacillati</taxon>
        <taxon>Actinomycetota</taxon>
        <taxon>Actinomycetes</taxon>
        <taxon>Micrococcales</taxon>
        <taxon>Ornithinimicrobiaceae</taxon>
        <taxon>Ornithinimicrobium</taxon>
    </lineage>
</organism>
<protein>
    <recommendedName>
        <fullName evidence="3">isochorismate synthase</fullName>
        <ecNumber evidence="3">5.4.4.2</ecNumber>
    </recommendedName>
    <alternativeName>
        <fullName evidence="5">Isochorismate mutase</fullName>
    </alternativeName>
</protein>
<dbReference type="RefSeq" id="WP_252621637.1">
    <property type="nucleotide sequence ID" value="NZ_CP099490.1"/>
</dbReference>
<feature type="compositionally biased region" description="Low complexity" evidence="6">
    <location>
        <begin position="149"/>
        <end position="171"/>
    </location>
</feature>
<dbReference type="PANTHER" id="PTHR42839">
    <property type="entry name" value="ISOCHORISMATE SYNTHASE ENTC"/>
    <property type="match status" value="1"/>
</dbReference>
<dbReference type="SUPFAM" id="SSF56322">
    <property type="entry name" value="ADC synthase"/>
    <property type="match status" value="1"/>
</dbReference>
<evidence type="ECO:0000256" key="4">
    <source>
        <dbReference type="ARBA" id="ARBA00023235"/>
    </source>
</evidence>